<evidence type="ECO:0000256" key="2">
    <source>
        <dbReference type="ARBA" id="ARBA00022553"/>
    </source>
</evidence>
<dbReference type="PROSITE" id="PS52004">
    <property type="entry name" value="KS3_2"/>
    <property type="match status" value="1"/>
</dbReference>
<dbReference type="Proteomes" id="UP001562357">
    <property type="component" value="Unassembled WGS sequence"/>
</dbReference>
<organism evidence="4 5">
    <name type="scientific">Epichloe bromicola</name>
    <dbReference type="NCBI Taxonomy" id="79588"/>
    <lineage>
        <taxon>Eukaryota</taxon>
        <taxon>Fungi</taxon>
        <taxon>Dikarya</taxon>
        <taxon>Ascomycota</taxon>
        <taxon>Pezizomycotina</taxon>
        <taxon>Sordariomycetes</taxon>
        <taxon>Hypocreomycetidae</taxon>
        <taxon>Hypocreales</taxon>
        <taxon>Clavicipitaceae</taxon>
        <taxon>Epichloe</taxon>
    </lineage>
</organism>
<dbReference type="PANTHER" id="PTHR43775:SF37">
    <property type="entry name" value="SI:DKEY-61P9.11"/>
    <property type="match status" value="1"/>
</dbReference>
<dbReference type="InterPro" id="IPR016039">
    <property type="entry name" value="Thiolase-like"/>
</dbReference>
<keyword evidence="5" id="KW-1185">Reference proteome</keyword>
<evidence type="ECO:0000313" key="5">
    <source>
        <dbReference type="Proteomes" id="UP001562357"/>
    </source>
</evidence>
<evidence type="ECO:0000259" key="3">
    <source>
        <dbReference type="PROSITE" id="PS52004"/>
    </source>
</evidence>
<feature type="domain" description="Ketosynthase family 3 (KS3)" evidence="3">
    <location>
        <begin position="1"/>
        <end position="137"/>
    </location>
</feature>
<dbReference type="Pfam" id="PF02801">
    <property type="entry name" value="Ketoacyl-synt_C"/>
    <property type="match status" value="1"/>
</dbReference>
<keyword evidence="1" id="KW-0596">Phosphopantetheine</keyword>
<keyword evidence="2" id="KW-0597">Phosphoprotein</keyword>
<sequence length="137" mass="14230">MKTFQDPTGAIAAIAAIAESASCATLLILMTALRDGDNIRAVIRNSAVNQDGRMPGLTVPSAAAQTEAIKRAYGQVLMVPEADYVEAHGTGTKVGDPIEVNAIAAAFTQGKPGTQNATAWLSRAILGIRGLLLAWRA</sequence>
<gene>
    <name evidence="4" type="primary">g3255</name>
    <name evidence="4" type="ORF">EsDP_00003255</name>
</gene>
<dbReference type="PANTHER" id="PTHR43775">
    <property type="entry name" value="FATTY ACID SYNTHASE"/>
    <property type="match status" value="1"/>
</dbReference>
<dbReference type="Gene3D" id="3.40.47.10">
    <property type="match status" value="1"/>
</dbReference>
<dbReference type="EMBL" id="BAAFGZ010000100">
    <property type="protein sequence ID" value="GAB0134901.1"/>
    <property type="molecule type" value="Genomic_DNA"/>
</dbReference>
<name>A0ABQ0CNA2_9HYPO</name>
<accession>A0ABQ0CNA2</accession>
<dbReference type="SUPFAM" id="SSF53901">
    <property type="entry name" value="Thiolase-like"/>
    <property type="match status" value="1"/>
</dbReference>
<comment type="caution">
    <text evidence="4">The sequence shown here is derived from an EMBL/GenBank/DDBJ whole genome shotgun (WGS) entry which is preliminary data.</text>
</comment>
<dbReference type="InterPro" id="IPR050091">
    <property type="entry name" value="PKS_NRPS_Biosynth_Enz"/>
</dbReference>
<protein>
    <submittedName>
        <fullName evidence="4">T1pks</fullName>
    </submittedName>
</protein>
<evidence type="ECO:0000256" key="1">
    <source>
        <dbReference type="ARBA" id="ARBA00022450"/>
    </source>
</evidence>
<dbReference type="InterPro" id="IPR014031">
    <property type="entry name" value="Ketoacyl_synth_C"/>
</dbReference>
<reference evidence="5" key="1">
    <citation type="submission" date="2024-06" db="EMBL/GenBank/DDBJ databases">
        <title>Draft Genome Sequences of Epichloe bromicola Strains Isolated from Elymus ciliaris.</title>
        <authorList>
            <consortium name="Epichloe bromicola genome sequencing consortium"/>
            <person name="Miura A."/>
            <person name="Imano S."/>
            <person name="Ashida A."/>
            <person name="Sato I."/>
            <person name="Chiba S."/>
            <person name="Tanaka A."/>
            <person name="Camagna M."/>
            <person name="Takemoto D."/>
        </authorList>
    </citation>
    <scope>NUCLEOTIDE SEQUENCE [LARGE SCALE GENOMIC DNA]</scope>
    <source>
        <strain evidence="5">DP</strain>
    </source>
</reference>
<dbReference type="InterPro" id="IPR020841">
    <property type="entry name" value="PKS_Beta-ketoAc_synthase_dom"/>
</dbReference>
<proteinExistence type="predicted"/>
<evidence type="ECO:0000313" key="4">
    <source>
        <dbReference type="EMBL" id="GAB0134901.1"/>
    </source>
</evidence>
<dbReference type="SMART" id="SM00825">
    <property type="entry name" value="PKS_KS"/>
    <property type="match status" value="1"/>
</dbReference>